<dbReference type="Proteomes" id="UP001195624">
    <property type="component" value="Unassembled WGS sequence"/>
</dbReference>
<evidence type="ECO:0000313" key="7">
    <source>
        <dbReference type="Proteomes" id="UP001195624"/>
    </source>
</evidence>
<dbReference type="InterPro" id="IPR036271">
    <property type="entry name" value="Tet_transcr_reg_TetR-rel_C_sf"/>
</dbReference>
<dbReference type="InterPro" id="IPR009057">
    <property type="entry name" value="Homeodomain-like_sf"/>
</dbReference>
<comment type="caution">
    <text evidence="6">The sequence shown here is derived from an EMBL/GenBank/DDBJ whole genome shotgun (WGS) entry which is preliminary data.</text>
</comment>
<organism evidence="6 7">
    <name type="scientific">Winslowiella toletana</name>
    <dbReference type="NCBI Taxonomy" id="92490"/>
    <lineage>
        <taxon>Bacteria</taxon>
        <taxon>Pseudomonadati</taxon>
        <taxon>Pseudomonadota</taxon>
        <taxon>Gammaproteobacteria</taxon>
        <taxon>Enterobacterales</taxon>
        <taxon>Erwiniaceae</taxon>
        <taxon>Winslowiella</taxon>
    </lineage>
</organism>
<feature type="DNA-binding region" description="H-T-H motif" evidence="4">
    <location>
        <begin position="34"/>
        <end position="53"/>
    </location>
</feature>
<keyword evidence="1" id="KW-0805">Transcription regulation</keyword>
<dbReference type="Gene3D" id="1.10.357.10">
    <property type="entry name" value="Tetracycline Repressor, domain 2"/>
    <property type="match status" value="1"/>
</dbReference>
<keyword evidence="2 4" id="KW-0238">DNA-binding</keyword>
<evidence type="ECO:0000256" key="1">
    <source>
        <dbReference type="ARBA" id="ARBA00023015"/>
    </source>
</evidence>
<dbReference type="PRINTS" id="PR00455">
    <property type="entry name" value="HTHTETR"/>
</dbReference>
<dbReference type="InterPro" id="IPR001647">
    <property type="entry name" value="HTH_TetR"/>
</dbReference>
<name>A0ABS4P4L8_9GAMM</name>
<proteinExistence type="predicted"/>
<keyword evidence="7" id="KW-1185">Reference proteome</keyword>
<feature type="domain" description="HTH tetR-type" evidence="5">
    <location>
        <begin position="11"/>
        <end position="71"/>
    </location>
</feature>
<protein>
    <submittedName>
        <fullName evidence="6">AcrR family transcriptional regulator</fullName>
    </submittedName>
</protein>
<evidence type="ECO:0000259" key="5">
    <source>
        <dbReference type="PROSITE" id="PS50977"/>
    </source>
</evidence>
<dbReference type="PROSITE" id="PS50977">
    <property type="entry name" value="HTH_TETR_2"/>
    <property type="match status" value="1"/>
</dbReference>
<sequence>MLISEPCNAQASAHDRILASAHRLFYQDGIRATGVDKIIAAAGVTKVTFYRHFPAKNDLVLAFLQLRHQRWIAGFQQLLAAEQCAKNPVRALTAAFHRWFQQPDFRGCAFINAATELADTLPEALAIVQQHKQQMCAAIAAHLPAEQQSRAELVAILVDGAIVQVQMGKDIERTALLLEEALGAILAR</sequence>
<accession>A0ABS4P4L8</accession>
<dbReference type="EMBL" id="JAGGMQ010000001">
    <property type="protein sequence ID" value="MBP2167594.1"/>
    <property type="molecule type" value="Genomic_DNA"/>
</dbReference>
<reference evidence="7" key="1">
    <citation type="submission" date="2023-07" db="EMBL/GenBank/DDBJ databases">
        <title>Genome mining of underrepresented organisms for secondary metabolites.</title>
        <authorList>
            <person name="D'Agostino P.M."/>
        </authorList>
    </citation>
    <scope>NUCLEOTIDE SEQUENCE [LARGE SCALE GENOMIC DNA]</scope>
    <source>
        <strain evidence="7">WS4403</strain>
    </source>
</reference>
<evidence type="ECO:0000256" key="3">
    <source>
        <dbReference type="ARBA" id="ARBA00023163"/>
    </source>
</evidence>
<dbReference type="Pfam" id="PF00440">
    <property type="entry name" value="TetR_N"/>
    <property type="match status" value="1"/>
</dbReference>
<keyword evidence="3" id="KW-0804">Transcription</keyword>
<gene>
    <name evidence="6" type="ORF">J2125_000786</name>
</gene>
<dbReference type="SUPFAM" id="SSF48498">
    <property type="entry name" value="Tetracyclin repressor-like, C-terminal domain"/>
    <property type="match status" value="1"/>
</dbReference>
<dbReference type="PANTHER" id="PTHR47506:SF1">
    <property type="entry name" value="HTH-TYPE TRANSCRIPTIONAL REGULATOR YJDC"/>
    <property type="match status" value="1"/>
</dbReference>
<evidence type="ECO:0000256" key="4">
    <source>
        <dbReference type="PROSITE-ProRule" id="PRU00335"/>
    </source>
</evidence>
<dbReference type="PANTHER" id="PTHR47506">
    <property type="entry name" value="TRANSCRIPTIONAL REGULATORY PROTEIN"/>
    <property type="match status" value="1"/>
</dbReference>
<evidence type="ECO:0000313" key="6">
    <source>
        <dbReference type="EMBL" id="MBP2167594.1"/>
    </source>
</evidence>
<evidence type="ECO:0000256" key="2">
    <source>
        <dbReference type="ARBA" id="ARBA00023125"/>
    </source>
</evidence>
<dbReference type="RefSeq" id="WP_017799477.1">
    <property type="nucleotide sequence ID" value="NZ_JAGGMQ010000001.1"/>
</dbReference>
<dbReference type="SUPFAM" id="SSF46689">
    <property type="entry name" value="Homeodomain-like"/>
    <property type="match status" value="1"/>
</dbReference>